<dbReference type="CDD" id="cd02440">
    <property type="entry name" value="AdoMet_MTases"/>
    <property type="match status" value="1"/>
</dbReference>
<dbReference type="Gene3D" id="3.40.50.150">
    <property type="entry name" value="Vaccinia Virus protein VP39"/>
    <property type="match status" value="2"/>
</dbReference>
<dbReference type="EMBL" id="GECL01002480">
    <property type="protein sequence ID" value="JAP03644.1"/>
    <property type="molecule type" value="Transcribed_RNA"/>
</dbReference>
<organism evidence="6">
    <name type="scientific">Triatoma dimidiata</name>
    <name type="common">Kissing bug</name>
    <name type="synonym">Meccus dimidiatus</name>
    <dbReference type="NCBI Taxonomy" id="72491"/>
    <lineage>
        <taxon>Eukaryota</taxon>
        <taxon>Metazoa</taxon>
        <taxon>Ecdysozoa</taxon>
        <taxon>Arthropoda</taxon>
        <taxon>Hexapoda</taxon>
        <taxon>Insecta</taxon>
        <taxon>Pterygota</taxon>
        <taxon>Neoptera</taxon>
        <taxon>Paraneoptera</taxon>
        <taxon>Hemiptera</taxon>
        <taxon>Heteroptera</taxon>
        <taxon>Panheteroptera</taxon>
        <taxon>Cimicomorpha</taxon>
        <taxon>Reduviidae</taxon>
        <taxon>Triatominae</taxon>
        <taxon>Triatoma</taxon>
    </lineage>
</organism>
<dbReference type="AlphaFoldDB" id="A0A0V0G7B1"/>
<dbReference type="InterPro" id="IPR025714">
    <property type="entry name" value="Methyltranfer_dom"/>
</dbReference>
<reference evidence="6" key="1">
    <citation type="journal article" date="2018" name="J. Proteomics">
        <title>Exploring the molecular complexity of Triatoma dimidiata sialome.</title>
        <authorList>
            <person name="Santiago P.B."/>
            <person name="de Araujo C.N."/>
            <person name="Charneau S."/>
            <person name="Bastos I.M.D."/>
            <person name="Assumpcao T.C.F."/>
            <person name="Queiroz R.M.L."/>
            <person name="Praca Y.R."/>
            <person name="Cordeiro T.M."/>
            <person name="Garcia C.H.S."/>
            <person name="da Silva I.G."/>
            <person name="Raiol T."/>
            <person name="Motta F.N."/>
            <person name="de Araujo Oliveira J.V."/>
            <person name="de Sousa M.V."/>
            <person name="Ribeiro J.M.C."/>
            <person name="de Santana J.M."/>
        </authorList>
    </citation>
    <scope>NUCLEOTIDE SEQUENCE</scope>
    <source>
        <strain evidence="6">Santander</strain>
        <tissue evidence="6">Salivary glands</tissue>
    </source>
</reference>
<evidence type="ECO:0000313" key="6">
    <source>
        <dbReference type="EMBL" id="JAP03644.1"/>
    </source>
</evidence>
<sequence length="675" mass="75887">LLPKSSFEFSKTEYWDAFFKERGKREFEWYGEYPELSGLLHKYVKPKERLLVMGCGNSNLSACLYDVGYGNIVNIDISKTVIKQMKSANKERTEMTFEVMDALDMKFESESFSVVLDKGTLDALMTDDNEESVQRVTKYFGEIDRVLRIGGRYIVISLMQQHIMLFLLKQFTTRAWMIRVCRCYDVETKLTNEQGYKPLPVFMVICTKFKKMENSKSILELCTTIDSPATRLANTDKIIESVIEAQQVAIVCAGLQKSGSAGREILLEVGKGDDEEAKYSINIVDRQKVIESKSVVSSYAAFIIPQGRETEWAFGTPEGRQFLAGEAAVDRLAVITLNRGHKFNSLEEVKAELSPIISDFSPATNKKKIAFLSVGNDVGVRKEVYVGKSEISGPYIVEETATDGATVRRLYFLSAKNIIQSEAKIRKVRTRRGNERVFVDTSSLSCSHHAFMCVGACSALESNQEGQLLVIGLGGGSLCSYMKKCFQKSTITAVELDPDMLFVATEYFGLVEDKQMIVYIKDGVDFIKESHATGVKYDVVMFDVDNKNITTGLSCPPQAFIEQDILTKVKGLLNPTGVFVLNLVCRDKNIRREISNCVEKTFDTVGSVKLEDDLNELIYCWPAKIDIKTILANASDKFKNIIHHKKLEEIEAIQLSRVMELLQLGNNQNNGKVKK</sequence>
<evidence type="ECO:0000256" key="1">
    <source>
        <dbReference type="ARBA" id="ARBA00008361"/>
    </source>
</evidence>
<feature type="non-terminal residue" evidence="6">
    <location>
        <position position="1"/>
    </location>
</feature>
<proteinExistence type="inferred from homology"/>
<dbReference type="Pfam" id="PF13847">
    <property type="entry name" value="Methyltransf_31"/>
    <property type="match status" value="1"/>
</dbReference>
<dbReference type="GO" id="GO:0032259">
    <property type="term" value="P:methylation"/>
    <property type="evidence" value="ECO:0007669"/>
    <property type="project" value="UniProtKB-KW"/>
</dbReference>
<dbReference type="FunFam" id="3.40.50.150:FF:000110">
    <property type="entry name" value="methyltransferase-like protein 13 isoform X1"/>
    <property type="match status" value="1"/>
</dbReference>
<keyword evidence="3" id="KW-0808">Transferase</keyword>
<evidence type="ECO:0000256" key="4">
    <source>
        <dbReference type="ARBA" id="ARBA00023268"/>
    </source>
</evidence>
<dbReference type="PANTHER" id="PTHR12176:SF78">
    <property type="entry name" value="EEF1A LYSINE AND N-TERMINAL METHYLTRANSFERASE"/>
    <property type="match status" value="1"/>
</dbReference>
<evidence type="ECO:0000256" key="2">
    <source>
        <dbReference type="ARBA" id="ARBA00022603"/>
    </source>
</evidence>
<evidence type="ECO:0000256" key="3">
    <source>
        <dbReference type="ARBA" id="ARBA00022679"/>
    </source>
</evidence>
<dbReference type="PANTHER" id="PTHR12176">
    <property type="entry name" value="SAM-DEPENDENT METHYLTRANSFERASE SUPERFAMILY PROTEIN"/>
    <property type="match status" value="1"/>
</dbReference>
<dbReference type="GO" id="GO:0008168">
    <property type="term" value="F:methyltransferase activity"/>
    <property type="evidence" value="ECO:0007669"/>
    <property type="project" value="UniProtKB-KW"/>
</dbReference>
<keyword evidence="4" id="KW-0511">Multifunctional enzyme</keyword>
<dbReference type="InterPro" id="IPR029063">
    <property type="entry name" value="SAM-dependent_MTases_sf"/>
</dbReference>
<name>A0A0V0G7B1_TRIDM</name>
<comment type="similarity">
    <text evidence="1">Belongs to the methyltransferase superfamily.</text>
</comment>
<keyword evidence="2" id="KW-0489">Methyltransferase</keyword>
<accession>A0A0V0G7B1</accession>
<dbReference type="InterPro" id="IPR051419">
    <property type="entry name" value="Lys/N-term_MeTrsfase_sf"/>
</dbReference>
<evidence type="ECO:0000259" key="5">
    <source>
        <dbReference type="Pfam" id="PF13847"/>
    </source>
</evidence>
<protein>
    <submittedName>
        <fullName evidence="6">Putative spermine/spermidine synthase</fullName>
    </submittedName>
</protein>
<dbReference type="Pfam" id="PF01564">
    <property type="entry name" value="Spermine_synth"/>
    <property type="match status" value="1"/>
</dbReference>
<dbReference type="SUPFAM" id="SSF53335">
    <property type="entry name" value="S-adenosyl-L-methionine-dependent methyltransferases"/>
    <property type="match status" value="2"/>
</dbReference>
<feature type="domain" description="Methyltransferase" evidence="5">
    <location>
        <begin position="48"/>
        <end position="159"/>
    </location>
</feature>